<dbReference type="InterPro" id="IPR051941">
    <property type="entry name" value="BG_Antigen-Binding_Lectin"/>
</dbReference>
<dbReference type="GO" id="GO:0042806">
    <property type="term" value="F:fucose binding"/>
    <property type="evidence" value="ECO:0007669"/>
    <property type="project" value="UniProtKB-ARBA"/>
</dbReference>
<dbReference type="Gene3D" id="2.170.300.10">
    <property type="entry name" value="Tie2 ligand-binding domain superfamily"/>
    <property type="match status" value="1"/>
</dbReference>
<dbReference type="KEGG" id="aplc:110990560"/>
<dbReference type="PROSITE" id="PS00022">
    <property type="entry name" value="EGF_1"/>
    <property type="match status" value="1"/>
</dbReference>
<comment type="subunit">
    <text evidence="3">Homotrimer.</text>
</comment>
<dbReference type="SUPFAM" id="SSF48726">
    <property type="entry name" value="Immunoglobulin"/>
    <property type="match status" value="1"/>
</dbReference>
<keyword evidence="11" id="KW-1185">Reference proteome</keyword>
<dbReference type="InterPro" id="IPR000421">
    <property type="entry name" value="FA58C"/>
</dbReference>
<reference evidence="12" key="1">
    <citation type="submission" date="2025-08" db="UniProtKB">
        <authorList>
            <consortium name="RefSeq"/>
        </authorList>
    </citation>
    <scope>IDENTIFICATION</scope>
</reference>
<evidence type="ECO:0000256" key="2">
    <source>
        <dbReference type="ARBA" id="ARBA00010147"/>
    </source>
</evidence>
<evidence type="ECO:0000313" key="11">
    <source>
        <dbReference type="Proteomes" id="UP000694845"/>
    </source>
</evidence>
<feature type="signal peptide" evidence="9">
    <location>
        <begin position="1"/>
        <end position="24"/>
    </location>
</feature>
<evidence type="ECO:0000256" key="5">
    <source>
        <dbReference type="ARBA" id="ARBA00022734"/>
    </source>
</evidence>
<dbReference type="AlphaFoldDB" id="A0A8B8A1R7"/>
<evidence type="ECO:0000256" key="1">
    <source>
        <dbReference type="ARBA" id="ARBA00002219"/>
    </source>
</evidence>
<comment type="function">
    <text evidence="1">Acts as a defensive agent. Recognizes blood group fucosylated oligosaccharides including A, B, H and Lewis B-type antigens. Does not recognize Lewis A antigen and has low affinity for monovalent haptens.</text>
</comment>
<dbReference type="GO" id="GO:0010185">
    <property type="term" value="P:regulation of cellular defense response"/>
    <property type="evidence" value="ECO:0007669"/>
    <property type="project" value="UniProtKB-ARBA"/>
</dbReference>
<dbReference type="PROSITE" id="PS50026">
    <property type="entry name" value="EGF_3"/>
    <property type="match status" value="1"/>
</dbReference>
<keyword evidence="8" id="KW-0245">EGF-like domain</keyword>
<evidence type="ECO:0000256" key="6">
    <source>
        <dbReference type="ARBA" id="ARBA00022837"/>
    </source>
</evidence>
<dbReference type="Pfam" id="PF00754">
    <property type="entry name" value="F5_F8_type_C"/>
    <property type="match status" value="1"/>
</dbReference>
<sequence>MVFWDHLGLSMVLFVVSILQMGLSLDLQGSAVTTTQSSVHDADPLDAELAVDQNLDTFSHTGFDNDQEKTNPWWKVDLGGVYCLRKITLVNSMDHADRLKTGFVRAGLNSNHLLNPVIGQVTEDQAIDRAVVDFTPEPYITAQYVSVNIVRRGNQAIVQLTEVMVEEATTNQLKDTMPSALTLIGLPSSQISSFSDQNGTWDADRAVDGALQYVSPYCSRTETTRNPWWKMDLKALHCISKIAIRNIDDLRHTTRLDLRSAVARAGLGTTPTNNPTCGSPVTQYQALINDWIEFTCDPLRVARYISIDIPRQTALVLCEVMVWQCDLQPAALTLVDESSNQSSTVANSFAGRALDGLTTDGHTYCSLTTSEMNPWWKVDLGRSYCVGKIRVWPFSQGSNFQQAFVRAGLSYNHTSNAVCGKSPAPSNLHVDFTCDPPVFARYVSVDIPLMASLGLCEVSVAACDFQHPVQSLNLALVINPALLGPTGDNDSVIAVYREPDDIASKVSFGRQVTTGGVSGLPSGSGEIVDPSLGCTVRLLQLPEEGGLDRTGVFYTEATKDDMKTRIQSIILQNDESNVHIRPAQRTLTASTGDSVMLQMHNVSSPNNHYRWRHNGGDVMESWNDRLNLSLSNVTKSDEGIYSSFVEDHEAMLLHGNMRLIVRACPFRLWDPPSCLKTCRRCYNGGVCDDKSGTCVCAPGFSGDSCEQVHGRHVFGTAANRRCSNSNDPHNDACRGRLFCLPDPYGCSCAAGYQRLDCMQGTDPGNILYNTLQFRVTN</sequence>
<dbReference type="RefSeq" id="XP_022111302.1">
    <property type="nucleotide sequence ID" value="XM_022255610.1"/>
</dbReference>
<evidence type="ECO:0000313" key="12">
    <source>
        <dbReference type="RefSeq" id="XP_022111302.1"/>
    </source>
</evidence>
<feature type="disulfide bond" evidence="8">
    <location>
        <begin position="696"/>
        <end position="705"/>
    </location>
</feature>
<proteinExistence type="inferred from homology"/>
<dbReference type="InterPro" id="IPR036179">
    <property type="entry name" value="Ig-like_dom_sf"/>
</dbReference>
<dbReference type="PROSITE" id="PS01186">
    <property type="entry name" value="EGF_2"/>
    <property type="match status" value="1"/>
</dbReference>
<dbReference type="SMART" id="SM00607">
    <property type="entry name" value="FTP"/>
    <property type="match status" value="2"/>
</dbReference>
<evidence type="ECO:0000256" key="7">
    <source>
        <dbReference type="ARBA" id="ARBA00023157"/>
    </source>
</evidence>
<gene>
    <name evidence="12" type="primary">LOC110990560</name>
</gene>
<dbReference type="SUPFAM" id="SSF49785">
    <property type="entry name" value="Galactose-binding domain-like"/>
    <property type="match status" value="3"/>
</dbReference>
<keyword evidence="7 8" id="KW-1015">Disulfide bond</keyword>
<dbReference type="OrthoDB" id="547680at2759"/>
<protein>
    <submittedName>
        <fullName evidence="12">Uncharacterized protein LOC110990560</fullName>
    </submittedName>
</protein>
<dbReference type="GO" id="GO:0046872">
    <property type="term" value="F:metal ion binding"/>
    <property type="evidence" value="ECO:0007669"/>
    <property type="project" value="UniProtKB-KW"/>
</dbReference>
<dbReference type="PANTHER" id="PTHR45713">
    <property type="entry name" value="FTP DOMAIN-CONTAINING PROTEIN"/>
    <property type="match status" value="1"/>
</dbReference>
<feature type="chain" id="PRO_5034221988" evidence="9">
    <location>
        <begin position="25"/>
        <end position="777"/>
    </location>
</feature>
<dbReference type="SMART" id="SM00181">
    <property type="entry name" value="EGF"/>
    <property type="match status" value="2"/>
</dbReference>
<name>A0A8B8A1R7_ACAPL</name>
<accession>A0A8B8A1R7</accession>
<dbReference type="InterPro" id="IPR008979">
    <property type="entry name" value="Galactose-bd-like_sf"/>
</dbReference>
<dbReference type="CDD" id="cd00054">
    <property type="entry name" value="EGF_CA"/>
    <property type="match status" value="1"/>
</dbReference>
<dbReference type="Proteomes" id="UP000694845">
    <property type="component" value="Unplaced"/>
</dbReference>
<dbReference type="InterPro" id="IPR000742">
    <property type="entry name" value="EGF"/>
</dbReference>
<dbReference type="PANTHER" id="PTHR45713:SF6">
    <property type="entry name" value="F5_8 TYPE C DOMAIN-CONTAINING PROTEIN"/>
    <property type="match status" value="1"/>
</dbReference>
<dbReference type="InterPro" id="IPR006585">
    <property type="entry name" value="FTP1"/>
</dbReference>
<comment type="caution">
    <text evidence="8">Lacks conserved residue(s) required for the propagation of feature annotation.</text>
</comment>
<dbReference type="Gene3D" id="2.60.120.260">
    <property type="entry name" value="Galactose-binding domain-like"/>
    <property type="match status" value="3"/>
</dbReference>
<feature type="domain" description="EGF-like" evidence="10">
    <location>
        <begin position="670"/>
        <end position="706"/>
    </location>
</feature>
<dbReference type="Pfam" id="PF22633">
    <property type="entry name" value="F5_F8_type_C_2"/>
    <property type="match status" value="1"/>
</dbReference>
<evidence type="ECO:0000256" key="4">
    <source>
        <dbReference type="ARBA" id="ARBA00022723"/>
    </source>
</evidence>
<keyword evidence="6" id="KW-0106">Calcium</keyword>
<comment type="similarity">
    <text evidence="2">Belongs to the fucolectin family.</text>
</comment>
<evidence type="ECO:0000259" key="10">
    <source>
        <dbReference type="PROSITE" id="PS50026"/>
    </source>
</evidence>
<organism evidence="11 12">
    <name type="scientific">Acanthaster planci</name>
    <name type="common">Crown-of-thorns starfish</name>
    <dbReference type="NCBI Taxonomy" id="133434"/>
    <lineage>
        <taxon>Eukaryota</taxon>
        <taxon>Metazoa</taxon>
        <taxon>Echinodermata</taxon>
        <taxon>Eleutherozoa</taxon>
        <taxon>Asterozoa</taxon>
        <taxon>Asteroidea</taxon>
        <taxon>Valvatacea</taxon>
        <taxon>Valvatida</taxon>
        <taxon>Acanthasteridae</taxon>
        <taxon>Acanthaster</taxon>
    </lineage>
</organism>
<evidence type="ECO:0000256" key="3">
    <source>
        <dbReference type="ARBA" id="ARBA00011233"/>
    </source>
</evidence>
<dbReference type="GO" id="GO:0001868">
    <property type="term" value="P:regulation of complement activation, lectin pathway"/>
    <property type="evidence" value="ECO:0007669"/>
    <property type="project" value="UniProtKB-ARBA"/>
</dbReference>
<dbReference type="OMA" id="SINCQCT"/>
<dbReference type="InterPro" id="IPR013783">
    <property type="entry name" value="Ig-like_fold"/>
</dbReference>
<evidence type="ECO:0000256" key="9">
    <source>
        <dbReference type="SAM" id="SignalP"/>
    </source>
</evidence>
<keyword evidence="5" id="KW-0430">Lectin</keyword>
<evidence type="ECO:0000256" key="8">
    <source>
        <dbReference type="PROSITE-ProRule" id="PRU00076"/>
    </source>
</evidence>
<dbReference type="GeneID" id="110990560"/>
<keyword evidence="9" id="KW-0732">Signal</keyword>
<dbReference type="Gene3D" id="2.60.40.10">
    <property type="entry name" value="Immunoglobulins"/>
    <property type="match status" value="1"/>
</dbReference>
<keyword evidence="4" id="KW-0479">Metal-binding</keyword>